<dbReference type="Pfam" id="PF01820">
    <property type="entry name" value="Dala_Dala_lig_N"/>
    <property type="match status" value="1"/>
</dbReference>
<organism evidence="12 13">
    <name type="scientific">Adlercreutzia faecimuris</name>
    <dbReference type="NCBI Taxonomy" id="2897341"/>
    <lineage>
        <taxon>Bacteria</taxon>
        <taxon>Bacillati</taxon>
        <taxon>Actinomycetota</taxon>
        <taxon>Coriobacteriia</taxon>
        <taxon>Eggerthellales</taxon>
        <taxon>Eggerthellaceae</taxon>
        <taxon>Adlercreutzia</taxon>
    </lineage>
</organism>
<dbReference type="InterPro" id="IPR005905">
    <property type="entry name" value="D_ala_D_ala"/>
</dbReference>
<dbReference type="InterPro" id="IPR011095">
    <property type="entry name" value="Dala_Dala_lig_C"/>
</dbReference>
<dbReference type="NCBIfam" id="TIGR01205">
    <property type="entry name" value="D_ala_D_alaTIGR"/>
    <property type="match status" value="1"/>
</dbReference>
<comment type="function">
    <text evidence="9">Cell wall formation.</text>
</comment>
<protein>
    <recommendedName>
        <fullName evidence="9">D-alanine--D-alanine ligase</fullName>
        <ecNumber evidence="9">6.3.2.4</ecNumber>
    </recommendedName>
    <alternativeName>
        <fullName evidence="9">D-Ala-D-Ala ligase</fullName>
    </alternativeName>
    <alternativeName>
        <fullName evidence="9">D-alanylalanine synthetase</fullName>
    </alternativeName>
</protein>
<reference evidence="12" key="1">
    <citation type="submission" date="2021-11" db="EMBL/GenBank/DDBJ databases">
        <title>A Novel Adlercreutzia Species, isolated from a Allomyrina dichotoma larva feces.</title>
        <authorList>
            <person name="Suh M.K."/>
        </authorList>
    </citation>
    <scope>NUCLEOTIDE SEQUENCE</scope>
    <source>
        <strain evidence="12">JBNU-10</strain>
    </source>
</reference>
<sequence length="317" mass="33361">MFESFDPSSCKVVILAGGSSGEREISLASGEGARSALVEAGFEVSVLDPANRGDLEVLLGGSFDVAFLCLHGKGGEDGSIQGFLETIGLPYTGSGVWASALAIDKEKAKVFYRAAGIPTPESLVVTRDELVSVAQIVAELGERCVVKPNTEGSSLGVFIVESAEELEGAIDQAFQVGERLLVERYVKGTELTVAVVGNDDPTALPIIEIIPQSASYDFESKYAPGGSQHICPARLPEDIAARIREQAVAAHRVLGCAGMSRSDFLLDEDGVAWILETNTIPGMTATSLLPDAARAAGISFPDLCTQLIGFALEDARR</sequence>
<comment type="similarity">
    <text evidence="2 9">Belongs to the D-alanine--D-alanine ligase family.</text>
</comment>
<keyword evidence="4 9" id="KW-0436">Ligase</keyword>
<dbReference type="PANTHER" id="PTHR23132:SF23">
    <property type="entry name" value="D-ALANINE--D-ALANINE LIGASE B"/>
    <property type="match status" value="1"/>
</dbReference>
<evidence type="ECO:0000256" key="8">
    <source>
        <dbReference type="ARBA" id="ARBA00022984"/>
    </source>
</evidence>
<evidence type="ECO:0000313" key="12">
    <source>
        <dbReference type="EMBL" id="MCI2240914.1"/>
    </source>
</evidence>
<name>A0ABS9WDH2_9ACTN</name>
<evidence type="ECO:0000256" key="4">
    <source>
        <dbReference type="ARBA" id="ARBA00022598"/>
    </source>
</evidence>
<keyword evidence="3 9" id="KW-0963">Cytoplasm</keyword>
<keyword evidence="8 9" id="KW-0573">Peptidoglycan synthesis</keyword>
<dbReference type="EMBL" id="JAJMLW010000001">
    <property type="protein sequence ID" value="MCI2240914.1"/>
    <property type="molecule type" value="Genomic_DNA"/>
</dbReference>
<comment type="pathway">
    <text evidence="9">Cell wall biogenesis; peptidoglycan biosynthesis.</text>
</comment>
<evidence type="ECO:0000256" key="2">
    <source>
        <dbReference type="ARBA" id="ARBA00010871"/>
    </source>
</evidence>
<keyword evidence="5 10" id="KW-0547">Nucleotide-binding</keyword>
<dbReference type="RefSeq" id="WP_242162586.1">
    <property type="nucleotide sequence ID" value="NZ_JAJMLW010000001.1"/>
</dbReference>
<keyword evidence="13" id="KW-1185">Reference proteome</keyword>
<proteinExistence type="inferred from homology"/>
<keyword evidence="6 10" id="KW-0067">ATP-binding</keyword>
<accession>A0ABS9WDH2</accession>
<dbReference type="InterPro" id="IPR011761">
    <property type="entry name" value="ATP-grasp"/>
</dbReference>
<dbReference type="GO" id="GO:0016874">
    <property type="term" value="F:ligase activity"/>
    <property type="evidence" value="ECO:0007669"/>
    <property type="project" value="UniProtKB-KW"/>
</dbReference>
<dbReference type="PIRSF" id="PIRSF039102">
    <property type="entry name" value="Ddl/VanB"/>
    <property type="match status" value="1"/>
</dbReference>
<comment type="catalytic activity">
    <reaction evidence="9">
        <text>2 D-alanine + ATP = D-alanyl-D-alanine + ADP + phosphate + H(+)</text>
        <dbReference type="Rhea" id="RHEA:11224"/>
        <dbReference type="ChEBI" id="CHEBI:15378"/>
        <dbReference type="ChEBI" id="CHEBI:30616"/>
        <dbReference type="ChEBI" id="CHEBI:43474"/>
        <dbReference type="ChEBI" id="CHEBI:57416"/>
        <dbReference type="ChEBI" id="CHEBI:57822"/>
        <dbReference type="ChEBI" id="CHEBI:456216"/>
        <dbReference type="EC" id="6.3.2.4"/>
    </reaction>
</comment>
<dbReference type="PROSITE" id="PS00844">
    <property type="entry name" value="DALA_DALA_LIGASE_2"/>
    <property type="match status" value="1"/>
</dbReference>
<dbReference type="EC" id="6.3.2.4" evidence="9"/>
<evidence type="ECO:0000256" key="9">
    <source>
        <dbReference type="HAMAP-Rule" id="MF_00047"/>
    </source>
</evidence>
<keyword evidence="7 9" id="KW-0133">Cell shape</keyword>
<gene>
    <name evidence="9" type="primary">ddl</name>
    <name evidence="12" type="ORF">LPT13_00900</name>
</gene>
<dbReference type="PROSITE" id="PS50975">
    <property type="entry name" value="ATP_GRASP"/>
    <property type="match status" value="1"/>
</dbReference>
<comment type="caution">
    <text evidence="12">The sequence shown here is derived from an EMBL/GenBank/DDBJ whole genome shotgun (WGS) entry which is preliminary data.</text>
</comment>
<feature type="domain" description="ATP-grasp" evidence="11">
    <location>
        <begin position="109"/>
        <end position="309"/>
    </location>
</feature>
<evidence type="ECO:0000256" key="1">
    <source>
        <dbReference type="ARBA" id="ARBA00004496"/>
    </source>
</evidence>
<evidence type="ECO:0000256" key="10">
    <source>
        <dbReference type="PROSITE-ProRule" id="PRU00409"/>
    </source>
</evidence>
<evidence type="ECO:0000256" key="3">
    <source>
        <dbReference type="ARBA" id="ARBA00022490"/>
    </source>
</evidence>
<keyword evidence="9" id="KW-0961">Cell wall biogenesis/degradation</keyword>
<dbReference type="SMART" id="SM01209">
    <property type="entry name" value="GARS_A"/>
    <property type="match status" value="1"/>
</dbReference>
<dbReference type="HAMAP" id="MF_00047">
    <property type="entry name" value="Dala_Dala_lig"/>
    <property type="match status" value="1"/>
</dbReference>
<dbReference type="InterPro" id="IPR000291">
    <property type="entry name" value="D-Ala_lig_Van_CS"/>
</dbReference>
<evidence type="ECO:0000256" key="6">
    <source>
        <dbReference type="ARBA" id="ARBA00022840"/>
    </source>
</evidence>
<dbReference type="InterPro" id="IPR011127">
    <property type="entry name" value="Dala_Dala_lig_N"/>
</dbReference>
<dbReference type="NCBIfam" id="NF002378">
    <property type="entry name" value="PRK01372.1"/>
    <property type="match status" value="1"/>
</dbReference>
<evidence type="ECO:0000256" key="7">
    <source>
        <dbReference type="ARBA" id="ARBA00022960"/>
    </source>
</evidence>
<dbReference type="PANTHER" id="PTHR23132">
    <property type="entry name" value="D-ALANINE--D-ALANINE LIGASE"/>
    <property type="match status" value="1"/>
</dbReference>
<dbReference type="PROSITE" id="PS00843">
    <property type="entry name" value="DALA_DALA_LIGASE_1"/>
    <property type="match status" value="1"/>
</dbReference>
<dbReference type="Pfam" id="PF07478">
    <property type="entry name" value="Dala_Dala_lig_C"/>
    <property type="match status" value="1"/>
</dbReference>
<evidence type="ECO:0000256" key="5">
    <source>
        <dbReference type="ARBA" id="ARBA00022741"/>
    </source>
</evidence>
<comment type="subcellular location">
    <subcellularLocation>
        <location evidence="1 9">Cytoplasm</location>
    </subcellularLocation>
</comment>
<evidence type="ECO:0000313" key="13">
    <source>
        <dbReference type="Proteomes" id="UP001430755"/>
    </source>
</evidence>
<evidence type="ECO:0000259" key="11">
    <source>
        <dbReference type="PROSITE" id="PS50975"/>
    </source>
</evidence>
<dbReference type="Proteomes" id="UP001430755">
    <property type="component" value="Unassembled WGS sequence"/>
</dbReference>